<evidence type="ECO:0000256" key="1">
    <source>
        <dbReference type="ARBA" id="ARBA00004123"/>
    </source>
</evidence>
<dbReference type="OrthoDB" id="654211at2759"/>
<evidence type="ECO:0000256" key="7">
    <source>
        <dbReference type="PROSITE-ProRule" id="PRU00042"/>
    </source>
</evidence>
<name>A0A9P8XWV5_9PEZI</name>
<dbReference type="GO" id="GO:0000785">
    <property type="term" value="C:chromatin"/>
    <property type="evidence" value="ECO:0007669"/>
    <property type="project" value="TreeGrafter"/>
</dbReference>
<keyword evidence="2" id="KW-0479">Metal-binding</keyword>
<dbReference type="InterPro" id="IPR036236">
    <property type="entry name" value="Znf_C2H2_sf"/>
</dbReference>
<gene>
    <name evidence="10" type="ORF">B0I36DRAFT_255009</name>
</gene>
<dbReference type="GO" id="GO:0000981">
    <property type="term" value="F:DNA-binding transcription factor activity, RNA polymerase II-specific"/>
    <property type="evidence" value="ECO:0007669"/>
    <property type="project" value="InterPro"/>
</dbReference>
<keyword evidence="5" id="KW-0862">Zinc</keyword>
<dbReference type="InterPro" id="IPR051059">
    <property type="entry name" value="VerF-like"/>
</dbReference>
<dbReference type="Proteomes" id="UP000756346">
    <property type="component" value="Unassembled WGS sequence"/>
</dbReference>
<reference evidence="10" key="1">
    <citation type="journal article" date="2021" name="Nat. Commun.">
        <title>Genetic determinants of endophytism in the Arabidopsis root mycobiome.</title>
        <authorList>
            <person name="Mesny F."/>
            <person name="Miyauchi S."/>
            <person name="Thiergart T."/>
            <person name="Pickel B."/>
            <person name="Atanasova L."/>
            <person name="Karlsson M."/>
            <person name="Huettel B."/>
            <person name="Barry K.W."/>
            <person name="Haridas S."/>
            <person name="Chen C."/>
            <person name="Bauer D."/>
            <person name="Andreopoulos W."/>
            <person name="Pangilinan J."/>
            <person name="LaButti K."/>
            <person name="Riley R."/>
            <person name="Lipzen A."/>
            <person name="Clum A."/>
            <person name="Drula E."/>
            <person name="Henrissat B."/>
            <person name="Kohler A."/>
            <person name="Grigoriev I.V."/>
            <person name="Martin F.M."/>
            <person name="Hacquard S."/>
        </authorList>
    </citation>
    <scope>NUCLEOTIDE SEQUENCE</scope>
    <source>
        <strain evidence="10">MPI-CAGE-CH-0230</strain>
    </source>
</reference>
<dbReference type="AlphaFoldDB" id="A0A9P8XWV5"/>
<dbReference type="Gene3D" id="3.30.160.60">
    <property type="entry name" value="Classic Zinc Finger"/>
    <property type="match status" value="2"/>
</dbReference>
<dbReference type="InterPro" id="IPR013087">
    <property type="entry name" value="Znf_C2H2_type"/>
</dbReference>
<dbReference type="EMBL" id="JAGTJQ010000012">
    <property type="protein sequence ID" value="KAH7016566.1"/>
    <property type="molecule type" value="Genomic_DNA"/>
</dbReference>
<comment type="subcellular location">
    <subcellularLocation>
        <location evidence="1">Nucleus</location>
    </subcellularLocation>
</comment>
<dbReference type="PROSITE" id="PS00028">
    <property type="entry name" value="ZINC_FINGER_C2H2_1"/>
    <property type="match status" value="1"/>
</dbReference>
<evidence type="ECO:0000256" key="2">
    <source>
        <dbReference type="ARBA" id="ARBA00022723"/>
    </source>
</evidence>
<evidence type="ECO:0000256" key="5">
    <source>
        <dbReference type="ARBA" id="ARBA00022833"/>
    </source>
</evidence>
<evidence type="ECO:0000313" key="11">
    <source>
        <dbReference type="Proteomes" id="UP000756346"/>
    </source>
</evidence>
<feature type="region of interest" description="Disordered" evidence="8">
    <location>
        <begin position="88"/>
        <end position="115"/>
    </location>
</feature>
<evidence type="ECO:0000259" key="9">
    <source>
        <dbReference type="PROSITE" id="PS50157"/>
    </source>
</evidence>
<keyword evidence="3" id="KW-0677">Repeat</keyword>
<dbReference type="GO" id="GO:0005634">
    <property type="term" value="C:nucleus"/>
    <property type="evidence" value="ECO:0007669"/>
    <property type="project" value="UniProtKB-SubCell"/>
</dbReference>
<accession>A0A9P8XWV5</accession>
<dbReference type="GO" id="GO:0000978">
    <property type="term" value="F:RNA polymerase II cis-regulatory region sequence-specific DNA binding"/>
    <property type="evidence" value="ECO:0007669"/>
    <property type="project" value="InterPro"/>
</dbReference>
<sequence length="115" mass="12995">MPKVHRCPHCSREFKRPEHLRRHCRAHTGEKPYVCHCGACFTRKDLLRRHEGLAHTDDSEDPLHLISASSSRTMGLVNFPANVERNDQAGTDIGKQAAEGCSRNTSWQPSSQNCM</sequence>
<protein>
    <recommendedName>
        <fullName evidence="9">C2H2-type domain-containing protein</fullName>
    </recommendedName>
</protein>
<evidence type="ECO:0000256" key="6">
    <source>
        <dbReference type="ARBA" id="ARBA00023242"/>
    </source>
</evidence>
<feature type="compositionally biased region" description="Polar residues" evidence="8">
    <location>
        <begin position="102"/>
        <end position="115"/>
    </location>
</feature>
<comment type="caution">
    <text evidence="10">The sequence shown here is derived from an EMBL/GenBank/DDBJ whole genome shotgun (WGS) entry which is preliminary data.</text>
</comment>
<dbReference type="PANTHER" id="PTHR40626:SF11">
    <property type="entry name" value="ZINC FINGER PROTEIN YPR022C"/>
    <property type="match status" value="1"/>
</dbReference>
<feature type="domain" description="C2H2-type" evidence="9">
    <location>
        <begin position="5"/>
        <end position="32"/>
    </location>
</feature>
<keyword evidence="11" id="KW-1185">Reference proteome</keyword>
<proteinExistence type="predicted"/>
<dbReference type="Pfam" id="PF00096">
    <property type="entry name" value="zf-C2H2"/>
    <property type="match status" value="1"/>
</dbReference>
<evidence type="ECO:0000256" key="8">
    <source>
        <dbReference type="SAM" id="MobiDB-lite"/>
    </source>
</evidence>
<dbReference type="GO" id="GO:0008270">
    <property type="term" value="F:zinc ion binding"/>
    <property type="evidence" value="ECO:0007669"/>
    <property type="project" value="UniProtKB-KW"/>
</dbReference>
<feature type="domain" description="C2H2-type" evidence="9">
    <location>
        <begin position="33"/>
        <end position="60"/>
    </location>
</feature>
<dbReference type="PROSITE" id="PS50157">
    <property type="entry name" value="ZINC_FINGER_C2H2_2"/>
    <property type="match status" value="2"/>
</dbReference>
<dbReference type="PANTHER" id="PTHR40626">
    <property type="entry name" value="MIP31509P"/>
    <property type="match status" value="1"/>
</dbReference>
<keyword evidence="4 7" id="KW-0863">Zinc-finger</keyword>
<dbReference type="SMART" id="SM00355">
    <property type="entry name" value="ZnF_C2H2"/>
    <property type="match status" value="2"/>
</dbReference>
<evidence type="ECO:0000313" key="10">
    <source>
        <dbReference type="EMBL" id="KAH7016566.1"/>
    </source>
</evidence>
<evidence type="ECO:0000256" key="4">
    <source>
        <dbReference type="ARBA" id="ARBA00022771"/>
    </source>
</evidence>
<dbReference type="FunFam" id="3.30.160.60:FF:002343">
    <property type="entry name" value="Zinc finger protein 33A"/>
    <property type="match status" value="1"/>
</dbReference>
<evidence type="ECO:0000256" key="3">
    <source>
        <dbReference type="ARBA" id="ARBA00022737"/>
    </source>
</evidence>
<keyword evidence="6" id="KW-0539">Nucleus</keyword>
<dbReference type="GeneID" id="70180397"/>
<dbReference type="SUPFAM" id="SSF57667">
    <property type="entry name" value="beta-beta-alpha zinc fingers"/>
    <property type="match status" value="1"/>
</dbReference>
<organism evidence="10 11">
    <name type="scientific">Microdochium trichocladiopsis</name>
    <dbReference type="NCBI Taxonomy" id="1682393"/>
    <lineage>
        <taxon>Eukaryota</taxon>
        <taxon>Fungi</taxon>
        <taxon>Dikarya</taxon>
        <taxon>Ascomycota</taxon>
        <taxon>Pezizomycotina</taxon>
        <taxon>Sordariomycetes</taxon>
        <taxon>Xylariomycetidae</taxon>
        <taxon>Xylariales</taxon>
        <taxon>Microdochiaceae</taxon>
        <taxon>Microdochium</taxon>
    </lineage>
</organism>
<dbReference type="RefSeq" id="XP_046006190.1">
    <property type="nucleotide sequence ID" value="XM_046150851.1"/>
</dbReference>